<evidence type="ECO:0000259" key="2">
    <source>
        <dbReference type="Pfam" id="PF25372"/>
    </source>
</evidence>
<name>A0A0S4JMW8_BODSA</name>
<dbReference type="PANTHER" id="PTHR13318:SF190">
    <property type="entry name" value="PARTNER OF PAIRED, ISOFORM B"/>
    <property type="match status" value="1"/>
</dbReference>
<dbReference type="Gene3D" id="3.80.10.10">
    <property type="entry name" value="Ribonuclease Inhibitor"/>
    <property type="match status" value="2"/>
</dbReference>
<gene>
    <name evidence="3" type="ORF">BSAL_23780</name>
</gene>
<dbReference type="Proteomes" id="UP000051952">
    <property type="component" value="Unassembled WGS sequence"/>
</dbReference>
<proteinExistence type="predicted"/>
<dbReference type="EMBL" id="CYKH01001774">
    <property type="protein sequence ID" value="CUG89861.1"/>
    <property type="molecule type" value="Genomic_DNA"/>
</dbReference>
<dbReference type="SMART" id="SM00367">
    <property type="entry name" value="LRR_CC"/>
    <property type="match status" value="4"/>
</dbReference>
<evidence type="ECO:0000313" key="3">
    <source>
        <dbReference type="EMBL" id="CUG89861.1"/>
    </source>
</evidence>
<dbReference type="SUPFAM" id="SSF52047">
    <property type="entry name" value="RNI-like"/>
    <property type="match status" value="1"/>
</dbReference>
<reference evidence="4" key="1">
    <citation type="submission" date="2015-09" db="EMBL/GenBank/DDBJ databases">
        <authorList>
            <consortium name="Pathogen Informatics"/>
        </authorList>
    </citation>
    <scope>NUCLEOTIDE SEQUENCE [LARGE SCALE GENOMIC DNA]</scope>
    <source>
        <strain evidence="4">Lake Konstanz</strain>
    </source>
</reference>
<dbReference type="GO" id="GO:0019005">
    <property type="term" value="C:SCF ubiquitin ligase complex"/>
    <property type="evidence" value="ECO:0007669"/>
    <property type="project" value="TreeGrafter"/>
</dbReference>
<feature type="non-terminal residue" evidence="3">
    <location>
        <position position="1"/>
    </location>
</feature>
<feature type="domain" description="F-box/LRR-repeat protein 15-like leucin rich repeat" evidence="2">
    <location>
        <begin position="284"/>
        <end position="392"/>
    </location>
</feature>
<dbReference type="InterPro" id="IPR057207">
    <property type="entry name" value="FBXL15_LRR"/>
</dbReference>
<protein>
    <submittedName>
        <fullName evidence="3">Leucine-rich repeat protein, putative</fullName>
    </submittedName>
</protein>
<dbReference type="InterPro" id="IPR032675">
    <property type="entry name" value="LRR_dom_sf"/>
</dbReference>
<dbReference type="VEuPathDB" id="TriTrypDB:BSAL_23780"/>
<dbReference type="AlphaFoldDB" id="A0A0S4JMW8"/>
<dbReference type="OrthoDB" id="549243at2759"/>
<feature type="region of interest" description="Disordered" evidence="1">
    <location>
        <begin position="473"/>
        <end position="534"/>
    </location>
</feature>
<dbReference type="PANTHER" id="PTHR13318">
    <property type="entry name" value="PARTNER OF PAIRED, ISOFORM B-RELATED"/>
    <property type="match status" value="1"/>
</dbReference>
<sequence>FQQLHALSEVFEMMRTLDPLHATNVVIRRFAIVVESEESLVLVAQMLRSHTTIQDVEINGLGSFAASDVAAALATSEHITSVSLPNLSVNDAAFQAIMKVVNNREQLFVASNNARLDDIAVAKEAKNDALVEHLTAAPAKHLLLKIDQLDLSQSSLEESKSFEMIRGQAMSSINLSGCSFVQDVHVGEILRGCPQLESIDLSNCPQLTNDWVSYINASKSIRKVNLLGSSGMGKLNFFFVETLVTNLAGVSQLDSPALKSLPVPITHLSLVSFSCPVLEEVTFRGLSLCDRELRMIADSSPSLAKVHFIKCRLQGSEFFFRVLRSLTDLALHACKSITDQEVTCLCSQLRALDLTDSYCLTDKSMKYLAERCTQLTHLTLKRCANITDQGLQCFAQHASLEYLNVLGTKKVTIVGLHRVIGTLPSLTRVVHETLVSATIAVDRDDAEEAEKFILNSQQADLFARRDGAELNYLASTSPRRNGGRETTVVGTGANFTPLTPRPPTASSMTSPKAIQAQQQHQQEDDEAVAGKATSTPSLIAASSISEVAATAAATAPTPNQLQRSPSAAAEEGRQPQADLPELAPGSISAL</sequence>
<keyword evidence="4" id="KW-1185">Reference proteome</keyword>
<accession>A0A0S4JMW8</accession>
<evidence type="ECO:0000313" key="4">
    <source>
        <dbReference type="Proteomes" id="UP000051952"/>
    </source>
</evidence>
<feature type="region of interest" description="Disordered" evidence="1">
    <location>
        <begin position="550"/>
        <end position="590"/>
    </location>
</feature>
<dbReference type="GO" id="GO:0031146">
    <property type="term" value="P:SCF-dependent proteasomal ubiquitin-dependent protein catabolic process"/>
    <property type="evidence" value="ECO:0007669"/>
    <property type="project" value="TreeGrafter"/>
</dbReference>
<dbReference type="Pfam" id="PF25372">
    <property type="entry name" value="DUF7885"/>
    <property type="match status" value="1"/>
</dbReference>
<evidence type="ECO:0000256" key="1">
    <source>
        <dbReference type="SAM" id="MobiDB-lite"/>
    </source>
</evidence>
<organism evidence="3 4">
    <name type="scientific">Bodo saltans</name>
    <name type="common">Flagellated protozoan</name>
    <dbReference type="NCBI Taxonomy" id="75058"/>
    <lineage>
        <taxon>Eukaryota</taxon>
        <taxon>Discoba</taxon>
        <taxon>Euglenozoa</taxon>
        <taxon>Kinetoplastea</taxon>
        <taxon>Metakinetoplastina</taxon>
        <taxon>Eubodonida</taxon>
        <taxon>Bodonidae</taxon>
        <taxon>Bodo</taxon>
    </lineage>
</organism>
<dbReference type="InterPro" id="IPR006553">
    <property type="entry name" value="Leu-rich_rpt_Cys-con_subtyp"/>
</dbReference>